<dbReference type="InterPro" id="IPR039426">
    <property type="entry name" value="TonB-dep_rcpt-like"/>
</dbReference>
<evidence type="ECO:0000256" key="6">
    <source>
        <dbReference type="ARBA" id="ARBA00023065"/>
    </source>
</evidence>
<keyword evidence="8 10" id="KW-0472">Membrane</keyword>
<evidence type="ECO:0000256" key="1">
    <source>
        <dbReference type="ARBA" id="ARBA00004571"/>
    </source>
</evidence>
<evidence type="ECO:0000256" key="8">
    <source>
        <dbReference type="ARBA" id="ARBA00023136"/>
    </source>
</evidence>
<dbReference type="InterPro" id="IPR036942">
    <property type="entry name" value="Beta-barrel_TonB_sf"/>
</dbReference>
<dbReference type="Gene3D" id="2.170.130.10">
    <property type="entry name" value="TonB-dependent receptor, plug domain"/>
    <property type="match status" value="1"/>
</dbReference>
<dbReference type="HOGENOM" id="CLU_008287_18_5_5"/>
<evidence type="ECO:0000313" key="17">
    <source>
        <dbReference type="Proteomes" id="UP000000692"/>
    </source>
</evidence>
<keyword evidence="6" id="KW-0406">Ion transport</keyword>
<evidence type="ECO:0000256" key="13">
    <source>
        <dbReference type="SAM" id="SignalP"/>
    </source>
</evidence>
<organism evidence="16 17">
    <name type="scientific">Ketogulonicigenium vulgare (strain WSH-001)</name>
    <dbReference type="NCBI Taxonomy" id="759362"/>
    <lineage>
        <taxon>Bacteria</taxon>
        <taxon>Pseudomonadati</taxon>
        <taxon>Pseudomonadota</taxon>
        <taxon>Alphaproteobacteria</taxon>
        <taxon>Rhodobacterales</taxon>
        <taxon>Roseobacteraceae</taxon>
        <taxon>Ketogulonicigenium</taxon>
    </lineage>
</organism>
<dbReference type="InterPro" id="IPR010917">
    <property type="entry name" value="TonB_rcpt_CS"/>
</dbReference>
<dbReference type="PROSITE" id="PS01156">
    <property type="entry name" value="TONB_DEPENDENT_REC_2"/>
    <property type="match status" value="1"/>
</dbReference>
<dbReference type="GO" id="GO:0015889">
    <property type="term" value="P:cobalamin transport"/>
    <property type="evidence" value="ECO:0007669"/>
    <property type="project" value="TreeGrafter"/>
</dbReference>
<dbReference type="Gene3D" id="2.40.170.20">
    <property type="entry name" value="TonB-dependent receptor, beta-barrel domain"/>
    <property type="match status" value="1"/>
</dbReference>
<keyword evidence="2 10" id="KW-0813">Transport</keyword>
<dbReference type="InterPro" id="IPR012910">
    <property type="entry name" value="Plug_dom"/>
</dbReference>
<dbReference type="AlphaFoldDB" id="F9Y9C0"/>
<dbReference type="SUPFAM" id="SSF56935">
    <property type="entry name" value="Porins"/>
    <property type="match status" value="1"/>
</dbReference>
<keyword evidence="4 10" id="KW-0812">Transmembrane</keyword>
<evidence type="ECO:0000256" key="3">
    <source>
        <dbReference type="ARBA" id="ARBA00022452"/>
    </source>
</evidence>
<feature type="signal peptide" evidence="13">
    <location>
        <begin position="1"/>
        <end position="21"/>
    </location>
</feature>
<dbReference type="GO" id="GO:0006811">
    <property type="term" value="P:monoatomic ion transport"/>
    <property type="evidence" value="ECO:0007669"/>
    <property type="project" value="UniProtKB-KW"/>
</dbReference>
<keyword evidence="16" id="KW-0675">Receptor</keyword>
<dbReference type="EMBL" id="CP002018">
    <property type="protein sequence ID" value="AEM40102.1"/>
    <property type="molecule type" value="Genomic_DNA"/>
</dbReference>
<feature type="domain" description="TonB-dependent receptor plug" evidence="15">
    <location>
        <begin position="56"/>
        <end position="145"/>
    </location>
</feature>
<evidence type="ECO:0000256" key="2">
    <source>
        <dbReference type="ARBA" id="ARBA00022448"/>
    </source>
</evidence>
<dbReference type="InterPro" id="IPR000531">
    <property type="entry name" value="Beta-barrel_TonB"/>
</dbReference>
<protein>
    <submittedName>
        <fullName evidence="16">TonB-dependent receptor</fullName>
    </submittedName>
</protein>
<dbReference type="Pfam" id="PF00593">
    <property type="entry name" value="TonB_dep_Rec_b-barrel"/>
    <property type="match status" value="1"/>
</dbReference>
<evidence type="ECO:0000256" key="5">
    <source>
        <dbReference type="ARBA" id="ARBA00022729"/>
    </source>
</evidence>
<dbReference type="PANTHER" id="PTHR30069:SF53">
    <property type="entry name" value="COLICIN I RECEPTOR-RELATED"/>
    <property type="match status" value="1"/>
</dbReference>
<evidence type="ECO:0000259" key="14">
    <source>
        <dbReference type="Pfam" id="PF00593"/>
    </source>
</evidence>
<comment type="subcellular location">
    <subcellularLocation>
        <location evidence="1 10">Cell outer membrane</location>
        <topology evidence="1 10">Multi-pass membrane protein</topology>
    </subcellularLocation>
</comment>
<evidence type="ECO:0000256" key="11">
    <source>
        <dbReference type="PROSITE-ProRule" id="PRU10144"/>
    </source>
</evidence>
<gene>
    <name evidence="16" type="ordered locus">KVU_0263</name>
</gene>
<evidence type="ECO:0000256" key="4">
    <source>
        <dbReference type="ARBA" id="ARBA00022692"/>
    </source>
</evidence>
<dbReference type="RefSeq" id="WP_014537492.1">
    <property type="nucleotide sequence ID" value="NC_017384.1"/>
</dbReference>
<comment type="similarity">
    <text evidence="10 12">Belongs to the TonB-dependent receptor family.</text>
</comment>
<reference evidence="16 17" key="1">
    <citation type="journal article" date="2011" name="J. Bacteriol.">
        <title>Complete genome sequence of the industrial strain Ketogulonicigenium vulgare WSH-001.</title>
        <authorList>
            <person name="Liu L."/>
            <person name="Li Y."/>
            <person name="Zhang J."/>
            <person name="Zhou Z."/>
            <person name="Liu J."/>
            <person name="Li X."/>
            <person name="Zhou J."/>
            <person name="Du G."/>
            <person name="Wang L."/>
            <person name="Chen J."/>
        </authorList>
    </citation>
    <scope>NUCLEOTIDE SEQUENCE [LARGE SCALE GENOMIC DNA]</scope>
    <source>
        <strain evidence="16 17">WSH-001</strain>
    </source>
</reference>
<sequence>MKALTTISTLALIAMTGAASAQTDLGTIIILSGPMPVEANRTGALPYVVADATAGGQRALSEVLQTIPGFNLTRSGGYGQAATFNLRGASQKYVPVYIDGIEVTDPSGTQVAFDFASLTTGGLSRIEVLPGSQSALFGARAVGGVINIQSARATEDGTHYSVDSEYGSHNTRALTFGATHRDDRLSTTVTLTHLATDGISAAASGTEDDGAETNRLSFNVEYALQEGAVIGASGFAGRSSANYDDSYPAMADADNLAKSETQGLRLYTGFSAFGLDQELSYSHFNIERANYEAWSDIFYTGTRDRLAWVASTAIGAAGDISFGIDHSREDYTQSGSYGDSEGKTDITGAFAELRYAPIQTLDISASLRHDDHSDFGSFNSARLAAAWRFAPDWTLRGQIGNGFRAPSNYELHGPFGNAGLQPETSTSTEIAAEYALAYGGFIRATLFDLKIEDLIGFGTSSYEQVAGETHRQGVTLEGELALAQGLRALASYTYTDSDPAYTTHVGQQIMLGFAAQFTDLTTGRFDVTHVADRTSLPDYTVANAALTHALTPAITASLRVENLFDADYQLVSGYATSGRAVYAGLGARF</sequence>
<evidence type="ECO:0000256" key="7">
    <source>
        <dbReference type="ARBA" id="ARBA00023077"/>
    </source>
</evidence>
<dbReference type="OrthoDB" id="9760333at2"/>
<evidence type="ECO:0000256" key="9">
    <source>
        <dbReference type="ARBA" id="ARBA00023237"/>
    </source>
</evidence>
<keyword evidence="5 13" id="KW-0732">Signal</keyword>
<dbReference type="PROSITE" id="PS52016">
    <property type="entry name" value="TONB_DEPENDENT_REC_3"/>
    <property type="match status" value="1"/>
</dbReference>
<keyword evidence="9 10" id="KW-0998">Cell outer membrane</keyword>
<evidence type="ECO:0000259" key="15">
    <source>
        <dbReference type="Pfam" id="PF07715"/>
    </source>
</evidence>
<feature type="chain" id="PRO_5003392183" evidence="13">
    <location>
        <begin position="22"/>
        <end position="589"/>
    </location>
</feature>
<dbReference type="PANTHER" id="PTHR30069">
    <property type="entry name" value="TONB-DEPENDENT OUTER MEMBRANE RECEPTOR"/>
    <property type="match status" value="1"/>
</dbReference>
<dbReference type="Proteomes" id="UP000000692">
    <property type="component" value="Chromosome"/>
</dbReference>
<keyword evidence="17" id="KW-1185">Reference proteome</keyword>
<accession>F9Y9C0</accession>
<feature type="domain" description="TonB-dependent receptor-like beta-barrel" evidence="14">
    <location>
        <begin position="167"/>
        <end position="563"/>
    </location>
</feature>
<name>F9Y9C0_KETVW</name>
<evidence type="ECO:0000313" key="16">
    <source>
        <dbReference type="EMBL" id="AEM40102.1"/>
    </source>
</evidence>
<dbReference type="InterPro" id="IPR037066">
    <property type="entry name" value="Plug_dom_sf"/>
</dbReference>
<dbReference type="CDD" id="cd01347">
    <property type="entry name" value="ligand_gated_channel"/>
    <property type="match status" value="1"/>
</dbReference>
<keyword evidence="3 10" id="KW-1134">Transmembrane beta strand</keyword>
<dbReference type="eggNOG" id="COG4206">
    <property type="taxonomic scope" value="Bacteria"/>
</dbReference>
<evidence type="ECO:0000256" key="12">
    <source>
        <dbReference type="RuleBase" id="RU003357"/>
    </source>
</evidence>
<keyword evidence="7 12" id="KW-0798">TonB box</keyword>
<evidence type="ECO:0000256" key="10">
    <source>
        <dbReference type="PROSITE-ProRule" id="PRU01360"/>
    </source>
</evidence>
<dbReference type="Pfam" id="PF07715">
    <property type="entry name" value="Plug"/>
    <property type="match status" value="1"/>
</dbReference>
<proteinExistence type="inferred from homology"/>
<feature type="short sequence motif" description="TonB C-terminal box" evidence="11">
    <location>
        <begin position="572"/>
        <end position="589"/>
    </location>
</feature>
<dbReference type="GO" id="GO:0009279">
    <property type="term" value="C:cell outer membrane"/>
    <property type="evidence" value="ECO:0007669"/>
    <property type="project" value="UniProtKB-SubCell"/>
</dbReference>
<dbReference type="KEGG" id="kvl:KVU_0263"/>